<comment type="caution">
    <text evidence="2">The sequence shown here is derived from an EMBL/GenBank/DDBJ whole genome shotgun (WGS) entry which is preliminary data.</text>
</comment>
<sequence length="423" mass="45478">MGSVVELNLTRVEGHGSVKVYREGSRVERVELCLTDSPRLFEALLVGKSYLEVPEIVCRICSLCSTVHKVTALLAVENAFGVEVSEATALTRALIMQGGMIQDHALHLYCLLLPDLLGVPGLTGLAQKAPELLKTGLAVKRVGNMIQETVGGRLIHPVNIRLGGLGLQVGKKELLRLRHELLSVIPACREAYRLFRTPFPFPELPSPNALALEPCKNGQVTSARCRMGVGNSFAVAAYREAVEESVLPYSNAKYSKVMGKEATVGSLARLCLGVSLSTQAQAIFDEVKHEILDKDIRGNSLAQAIELCDAAERALELIDRLLDQAPGAHGNVTPVPCQGSGSAACEAPRGLLIHSYGFDADGICTDADVVTPTALNQGAMARDLLALARGMEGEETEKMIMALERMIRCYDPCISCSVHVLKA</sequence>
<accession>A0ABQ0MHH9</accession>
<reference evidence="3" key="2">
    <citation type="submission" date="2017-05" db="EMBL/GenBank/DDBJ databases">
        <title>Draft genome sequence of Geobacter pelophilus, a iron(III)-reducing bacteria.</title>
        <authorList>
            <person name="Aoyagi T."/>
            <person name="Koike H."/>
            <person name="Morita T."/>
            <person name="Sato Y."/>
            <person name="Habe H."/>
            <person name="Hori T."/>
        </authorList>
    </citation>
    <scope>NUCLEOTIDE SEQUENCE [LARGE SCALE GENOMIC DNA]</scope>
    <source>
        <strain evidence="3">Drf2</strain>
    </source>
</reference>
<dbReference type="InterPro" id="IPR001501">
    <property type="entry name" value="Ni-dep_hyd_lsu"/>
</dbReference>
<dbReference type="PANTHER" id="PTHR43600">
    <property type="entry name" value="COENZYME F420 HYDROGENASE, SUBUNIT ALPHA"/>
    <property type="match status" value="1"/>
</dbReference>
<proteinExistence type="predicted"/>
<dbReference type="RefSeq" id="WP_085812884.1">
    <property type="nucleotide sequence ID" value="NZ_BDQG01000001.1"/>
</dbReference>
<protein>
    <submittedName>
        <fullName evidence="2">Hydrogenase</fullName>
    </submittedName>
</protein>
<evidence type="ECO:0000313" key="2">
    <source>
        <dbReference type="EMBL" id="GAW66540.1"/>
    </source>
</evidence>
<dbReference type="InterPro" id="IPR029014">
    <property type="entry name" value="NiFe-Hase_large"/>
</dbReference>
<dbReference type="Pfam" id="PF00374">
    <property type="entry name" value="NiFeSe_Hases"/>
    <property type="match status" value="2"/>
</dbReference>
<gene>
    <name evidence="2" type="ORF">GPEL0_01f1953</name>
</gene>
<organism evidence="2 3">
    <name type="scientific">Geoanaerobacter pelophilus</name>
    <dbReference type="NCBI Taxonomy" id="60036"/>
    <lineage>
        <taxon>Bacteria</taxon>
        <taxon>Pseudomonadati</taxon>
        <taxon>Thermodesulfobacteriota</taxon>
        <taxon>Desulfuromonadia</taxon>
        <taxon>Geobacterales</taxon>
        <taxon>Geobacteraceae</taxon>
        <taxon>Geoanaerobacter</taxon>
    </lineage>
</organism>
<reference evidence="2 3" key="1">
    <citation type="submission" date="2017-04" db="EMBL/GenBank/DDBJ databases">
        <authorList>
            <consortium name="Geobacter pelophilus Genome Sequencing"/>
            <person name="Aoyagi T."/>
            <person name="Koike H."/>
            <person name="Hori T."/>
        </authorList>
    </citation>
    <scope>NUCLEOTIDE SEQUENCE [LARGE SCALE GENOMIC DNA]</scope>
    <source>
        <strain evidence="2 3">Drf2</strain>
    </source>
</reference>
<dbReference type="PANTHER" id="PTHR43600:SF4">
    <property type="entry name" value="CYTOSOLIC NIFE-HYDROGENASE, ALPHA SUBUNIT"/>
    <property type="match status" value="1"/>
</dbReference>
<evidence type="ECO:0000313" key="3">
    <source>
        <dbReference type="Proteomes" id="UP000194153"/>
    </source>
</evidence>
<dbReference type="Proteomes" id="UP000194153">
    <property type="component" value="Unassembled WGS sequence"/>
</dbReference>
<name>A0ABQ0MHH9_9BACT</name>
<dbReference type="SUPFAM" id="SSF56762">
    <property type="entry name" value="HydB/Nqo4-like"/>
    <property type="match status" value="1"/>
</dbReference>
<evidence type="ECO:0000256" key="1">
    <source>
        <dbReference type="ARBA" id="ARBA00023002"/>
    </source>
</evidence>
<keyword evidence="3" id="KW-1185">Reference proteome</keyword>
<keyword evidence="1" id="KW-0560">Oxidoreductase</keyword>
<dbReference type="EMBL" id="BDQG01000001">
    <property type="protein sequence ID" value="GAW66540.1"/>
    <property type="molecule type" value="Genomic_DNA"/>
</dbReference>
<dbReference type="InterPro" id="IPR018194">
    <property type="entry name" value="Ni-dep_hyd_lsu_Ni_BS"/>
</dbReference>
<dbReference type="Gene3D" id="1.10.645.10">
    <property type="entry name" value="Cytochrome-c3 Hydrogenase, chain B"/>
    <property type="match status" value="1"/>
</dbReference>
<dbReference type="PROSITE" id="PS00508">
    <property type="entry name" value="NI_HGENASE_L_2"/>
    <property type="match status" value="1"/>
</dbReference>